<sequence>MLLSCLVMVFLCQYVLAYTIDHLHCGPHGVNTIRESVEEALNIAQYAEWRMIRNDPRVNANLLQQVLGTGAKDHLIRRMGQVPAAIGQYTGDFRGTGANDPTVLITCGEGDIVYTRNAVPGDPQPDNARDTRFPNMWDAALRAGENVCGATVVASTYPTNTPLKPQFVILLCDGPPPHALSANRKFGANINNRWMGQQYDTFSNWMSSTLVHEFMHCLGQGIDNPLPSGRMETYDLASIKTLSDQDKEANAQGYSLLATGLYLRKNTMGESGAMGRRFSTNNAPGTGPHMYP</sequence>
<evidence type="ECO:0008006" key="5">
    <source>
        <dbReference type="Google" id="ProtNLM"/>
    </source>
</evidence>
<proteinExistence type="predicted"/>
<dbReference type="Proteomes" id="UP000799779">
    <property type="component" value="Unassembled WGS sequence"/>
</dbReference>
<feature type="chain" id="PRO_5025608828" description="Lysine-specific metallo-endopeptidase domain-containing protein" evidence="2">
    <location>
        <begin position="18"/>
        <end position="292"/>
    </location>
</feature>
<dbReference type="InterPro" id="IPR024079">
    <property type="entry name" value="MetalloPept_cat_dom_sf"/>
</dbReference>
<feature type="region of interest" description="Disordered" evidence="1">
    <location>
        <begin position="273"/>
        <end position="292"/>
    </location>
</feature>
<keyword evidence="2" id="KW-0732">Signal</keyword>
<organism evidence="3 4">
    <name type="scientific">Amniculicola lignicola CBS 123094</name>
    <dbReference type="NCBI Taxonomy" id="1392246"/>
    <lineage>
        <taxon>Eukaryota</taxon>
        <taxon>Fungi</taxon>
        <taxon>Dikarya</taxon>
        <taxon>Ascomycota</taxon>
        <taxon>Pezizomycotina</taxon>
        <taxon>Dothideomycetes</taxon>
        <taxon>Pleosporomycetidae</taxon>
        <taxon>Pleosporales</taxon>
        <taxon>Amniculicolaceae</taxon>
        <taxon>Amniculicola</taxon>
    </lineage>
</organism>
<reference evidence="3" key="1">
    <citation type="journal article" date="2020" name="Stud. Mycol.">
        <title>101 Dothideomycetes genomes: a test case for predicting lifestyles and emergence of pathogens.</title>
        <authorList>
            <person name="Haridas S."/>
            <person name="Albert R."/>
            <person name="Binder M."/>
            <person name="Bloem J."/>
            <person name="Labutti K."/>
            <person name="Salamov A."/>
            <person name="Andreopoulos B."/>
            <person name="Baker S."/>
            <person name="Barry K."/>
            <person name="Bills G."/>
            <person name="Bluhm B."/>
            <person name="Cannon C."/>
            <person name="Castanera R."/>
            <person name="Culley D."/>
            <person name="Daum C."/>
            <person name="Ezra D."/>
            <person name="Gonzalez J."/>
            <person name="Henrissat B."/>
            <person name="Kuo A."/>
            <person name="Liang C."/>
            <person name="Lipzen A."/>
            <person name="Lutzoni F."/>
            <person name="Magnuson J."/>
            <person name="Mondo S."/>
            <person name="Nolan M."/>
            <person name="Ohm R."/>
            <person name="Pangilinan J."/>
            <person name="Park H.-J."/>
            <person name="Ramirez L."/>
            <person name="Alfaro M."/>
            <person name="Sun H."/>
            <person name="Tritt A."/>
            <person name="Yoshinaga Y."/>
            <person name="Zwiers L.-H."/>
            <person name="Turgeon B."/>
            <person name="Goodwin S."/>
            <person name="Spatafora J."/>
            <person name="Crous P."/>
            <person name="Grigoriev I."/>
        </authorList>
    </citation>
    <scope>NUCLEOTIDE SEQUENCE</scope>
    <source>
        <strain evidence="3">CBS 123094</strain>
    </source>
</reference>
<evidence type="ECO:0000313" key="3">
    <source>
        <dbReference type="EMBL" id="KAF2005446.1"/>
    </source>
</evidence>
<dbReference type="Gene3D" id="3.40.390.10">
    <property type="entry name" value="Collagenase (Catalytic Domain)"/>
    <property type="match status" value="1"/>
</dbReference>
<name>A0A6A5X2G8_9PLEO</name>
<evidence type="ECO:0000256" key="1">
    <source>
        <dbReference type="SAM" id="MobiDB-lite"/>
    </source>
</evidence>
<dbReference type="EMBL" id="ML977563">
    <property type="protein sequence ID" value="KAF2005446.1"/>
    <property type="molecule type" value="Genomic_DNA"/>
</dbReference>
<keyword evidence="4" id="KW-1185">Reference proteome</keyword>
<accession>A0A6A5X2G8</accession>
<evidence type="ECO:0000256" key="2">
    <source>
        <dbReference type="SAM" id="SignalP"/>
    </source>
</evidence>
<dbReference type="GO" id="GO:0008237">
    <property type="term" value="F:metallopeptidase activity"/>
    <property type="evidence" value="ECO:0007669"/>
    <property type="project" value="InterPro"/>
</dbReference>
<dbReference type="OrthoDB" id="3939512at2759"/>
<gene>
    <name evidence="3" type="ORF">P154DRAFT_616255</name>
</gene>
<feature type="signal peptide" evidence="2">
    <location>
        <begin position="1"/>
        <end position="17"/>
    </location>
</feature>
<protein>
    <recommendedName>
        <fullName evidence="5">Lysine-specific metallo-endopeptidase domain-containing protein</fullName>
    </recommendedName>
</protein>
<dbReference type="AlphaFoldDB" id="A0A6A5X2G8"/>
<evidence type="ECO:0000313" key="4">
    <source>
        <dbReference type="Proteomes" id="UP000799779"/>
    </source>
</evidence>